<proteinExistence type="predicted"/>
<evidence type="ECO:0000313" key="1">
    <source>
        <dbReference type="EMBL" id="KKN24275.1"/>
    </source>
</evidence>
<name>A0A0F9NXV9_9ZZZZ</name>
<dbReference type="EMBL" id="LAZR01002896">
    <property type="protein sequence ID" value="KKN24275.1"/>
    <property type="molecule type" value="Genomic_DNA"/>
</dbReference>
<comment type="caution">
    <text evidence="1">The sequence shown here is derived from an EMBL/GenBank/DDBJ whole genome shotgun (WGS) entry which is preliminary data.</text>
</comment>
<dbReference type="AlphaFoldDB" id="A0A0F9NXV9"/>
<protein>
    <submittedName>
        <fullName evidence="1">Uncharacterized protein</fullName>
    </submittedName>
</protein>
<accession>A0A0F9NXV9</accession>
<feature type="non-terminal residue" evidence="1">
    <location>
        <position position="1"/>
    </location>
</feature>
<gene>
    <name evidence="1" type="ORF">LCGC14_0896680</name>
</gene>
<organism evidence="1">
    <name type="scientific">marine sediment metagenome</name>
    <dbReference type="NCBI Taxonomy" id="412755"/>
    <lineage>
        <taxon>unclassified sequences</taxon>
        <taxon>metagenomes</taxon>
        <taxon>ecological metagenomes</taxon>
    </lineage>
</organism>
<sequence length="591" mass="64360">KPGELRTRGELQTLTTIKAGARIRQFNRGALLYTAGAAHDDTVTVVIPSGVYRVQSNMVAAEVLAPKQGTNSVFTGSWAEFGGFLYFGQADAVSTNSDYAASYNTVANSWSNNAGFLASYLTAQDQKLWRVHQDVAAPDRTISLSWADMPAATPVFSGDFDIGLSGGHQHKDLAVIGPHAVVAIHLPQTYRRGRLMAVDSSGSFTDLLKDLSPVLQYTPFLGGQLLWLAGRPRALWLSDVSSYRLLTFDAVSDKHADAGLPFGASYIRGGNVEVPSLGHMLAGHGVVTQDREIFFSVYGTFTKRDGTTVVGSGIVQAALTPEGMQSHIIATPEESSPLTNAHVMALGVGHVMSNTAYKTNYPQKNRLLHILTAEPNASNDKNSDVKLHRMEMWEGLREPLTWDTDVKFLHTSRYSTPSRTTGQMEVLRGYVTKLPADNTVVVRVYLDGASAETMNFSINSAGPFSQALPTNVIGRDIAIDFETNANGSVIIEFPWSIDYFAVPDQKDIVRLPILAGRDQLTRAGTLQKKTRAEILDTLAGICASPERWTLKWWDATPDWDVIPIDYQAADTEPDFVPGAGAAVAWLTLQRL</sequence>
<reference evidence="1" key="1">
    <citation type="journal article" date="2015" name="Nature">
        <title>Complex archaea that bridge the gap between prokaryotes and eukaryotes.</title>
        <authorList>
            <person name="Spang A."/>
            <person name="Saw J.H."/>
            <person name="Jorgensen S.L."/>
            <person name="Zaremba-Niedzwiedzka K."/>
            <person name="Martijn J."/>
            <person name="Lind A.E."/>
            <person name="van Eijk R."/>
            <person name="Schleper C."/>
            <person name="Guy L."/>
            <person name="Ettema T.J."/>
        </authorList>
    </citation>
    <scope>NUCLEOTIDE SEQUENCE</scope>
</reference>